<keyword evidence="3" id="KW-1185">Reference proteome</keyword>
<name>A0A8W8LRS6_MAGGI</name>
<sequence>MDKCKLKARYPGGPNSGLHMRRKHQTKDFKYIPELMAACMRATYGISETKFRKSRKSLSLDSIAKNLSGETNPGSRILLAKMQSRKKKGPAAKESC</sequence>
<dbReference type="EnsemblMetazoa" id="G29350.7">
    <property type="protein sequence ID" value="G29350.7:cds"/>
    <property type="gene ID" value="G29350"/>
</dbReference>
<reference evidence="2" key="1">
    <citation type="submission" date="2022-08" db="UniProtKB">
        <authorList>
            <consortium name="EnsemblMetazoa"/>
        </authorList>
    </citation>
    <scope>IDENTIFICATION</scope>
    <source>
        <strain evidence="2">05x7-T-G4-1.051#20</strain>
    </source>
</reference>
<evidence type="ECO:0000313" key="3">
    <source>
        <dbReference type="Proteomes" id="UP000005408"/>
    </source>
</evidence>
<dbReference type="Proteomes" id="UP000005408">
    <property type="component" value="Unassembled WGS sequence"/>
</dbReference>
<accession>A0A8W8LRS6</accession>
<organism evidence="2 3">
    <name type="scientific">Magallana gigas</name>
    <name type="common">Pacific oyster</name>
    <name type="synonym">Crassostrea gigas</name>
    <dbReference type="NCBI Taxonomy" id="29159"/>
    <lineage>
        <taxon>Eukaryota</taxon>
        <taxon>Metazoa</taxon>
        <taxon>Spiralia</taxon>
        <taxon>Lophotrochozoa</taxon>
        <taxon>Mollusca</taxon>
        <taxon>Bivalvia</taxon>
        <taxon>Autobranchia</taxon>
        <taxon>Pteriomorphia</taxon>
        <taxon>Ostreida</taxon>
        <taxon>Ostreoidea</taxon>
        <taxon>Ostreidae</taxon>
        <taxon>Magallana</taxon>
    </lineage>
</organism>
<evidence type="ECO:0000313" key="2">
    <source>
        <dbReference type="EnsemblMetazoa" id="G29350.7:cds"/>
    </source>
</evidence>
<dbReference type="AlphaFoldDB" id="A0A8W8LRS6"/>
<evidence type="ECO:0000256" key="1">
    <source>
        <dbReference type="SAM" id="MobiDB-lite"/>
    </source>
</evidence>
<protein>
    <submittedName>
        <fullName evidence="2">Uncharacterized protein</fullName>
    </submittedName>
</protein>
<feature type="region of interest" description="Disordered" evidence="1">
    <location>
        <begin position="1"/>
        <end position="20"/>
    </location>
</feature>
<proteinExistence type="predicted"/>